<feature type="domain" description="L,D-TPase catalytic" evidence="8">
    <location>
        <begin position="340"/>
        <end position="466"/>
    </location>
</feature>
<dbReference type="InterPro" id="IPR038054">
    <property type="entry name" value="LD_TPept-like_central_sf"/>
</dbReference>
<keyword evidence="7" id="KW-0732">Signal</keyword>
<dbReference type="Proteomes" id="UP000823863">
    <property type="component" value="Unassembled WGS sequence"/>
</dbReference>
<evidence type="ECO:0000259" key="8">
    <source>
        <dbReference type="PROSITE" id="PS52029"/>
    </source>
</evidence>
<dbReference type="EMBL" id="DWWB01000086">
    <property type="protein sequence ID" value="HJC67909.1"/>
    <property type="molecule type" value="Genomic_DNA"/>
</dbReference>
<evidence type="ECO:0000256" key="6">
    <source>
        <dbReference type="PROSITE-ProRule" id="PRU01373"/>
    </source>
</evidence>
<dbReference type="InterPro" id="IPR022029">
    <property type="entry name" value="YoaR-like_PG-bd"/>
</dbReference>
<dbReference type="Pfam" id="PF12229">
    <property type="entry name" value="PG_binding_4"/>
    <property type="match status" value="1"/>
</dbReference>
<dbReference type="GO" id="GO:0008360">
    <property type="term" value="P:regulation of cell shape"/>
    <property type="evidence" value="ECO:0007669"/>
    <property type="project" value="UniProtKB-UniRule"/>
</dbReference>
<evidence type="ECO:0000256" key="4">
    <source>
        <dbReference type="ARBA" id="ARBA00022984"/>
    </source>
</evidence>
<reference evidence="9" key="2">
    <citation type="submission" date="2021-04" db="EMBL/GenBank/DDBJ databases">
        <authorList>
            <person name="Gilroy R."/>
        </authorList>
    </citation>
    <scope>NUCLEOTIDE SEQUENCE</scope>
    <source>
        <strain evidence="9">CHK198-12963</strain>
    </source>
</reference>
<evidence type="ECO:0000256" key="3">
    <source>
        <dbReference type="ARBA" id="ARBA00022960"/>
    </source>
</evidence>
<comment type="pathway">
    <text evidence="1 6">Cell wall biogenesis; peptidoglycan biosynthesis.</text>
</comment>
<feature type="signal peptide" evidence="7">
    <location>
        <begin position="1"/>
        <end position="27"/>
    </location>
</feature>
<dbReference type="GO" id="GO:0018104">
    <property type="term" value="P:peptidoglycan-protein cross-linking"/>
    <property type="evidence" value="ECO:0007669"/>
    <property type="project" value="TreeGrafter"/>
</dbReference>
<evidence type="ECO:0000256" key="2">
    <source>
        <dbReference type="ARBA" id="ARBA00022679"/>
    </source>
</evidence>
<dbReference type="PANTHER" id="PTHR30582">
    <property type="entry name" value="L,D-TRANSPEPTIDASE"/>
    <property type="match status" value="1"/>
</dbReference>
<dbReference type="GO" id="GO:0016740">
    <property type="term" value="F:transferase activity"/>
    <property type="evidence" value="ECO:0007669"/>
    <property type="project" value="UniProtKB-KW"/>
</dbReference>
<organism evidence="9 10">
    <name type="scientific">Candidatus Enterocloster excrementigallinarum</name>
    <dbReference type="NCBI Taxonomy" id="2838558"/>
    <lineage>
        <taxon>Bacteria</taxon>
        <taxon>Bacillati</taxon>
        <taxon>Bacillota</taxon>
        <taxon>Clostridia</taxon>
        <taxon>Lachnospirales</taxon>
        <taxon>Lachnospiraceae</taxon>
        <taxon>Enterocloster</taxon>
    </lineage>
</organism>
<feature type="active site" description="Proton donor/acceptor" evidence="6">
    <location>
        <position position="421"/>
    </location>
</feature>
<evidence type="ECO:0000313" key="9">
    <source>
        <dbReference type="EMBL" id="HJC67909.1"/>
    </source>
</evidence>
<dbReference type="GO" id="GO:0071555">
    <property type="term" value="P:cell wall organization"/>
    <property type="evidence" value="ECO:0007669"/>
    <property type="project" value="UniProtKB-UniRule"/>
</dbReference>
<dbReference type="InterPro" id="IPR050979">
    <property type="entry name" value="LD-transpeptidase"/>
</dbReference>
<sequence>MRDRKKIAAALLGAAVIALTISFSAFAEENTRFVSGTSFNGVKVSGLTVEEAKAQIEGYFSGEYQLVIQRKDGKEETILGTDIGYQALVPGGLEEILAAQNEGGRVSGPAANNSHTLSLQISYDSAALEAKLQALDCVSGEGMVQTENARISAYQEGQEFTIVPEVRGNSLDPEKTKAAIEEALKQGAGELNLLDAGCYESVQVSESDPALMQLCDTMNRYRAMTVTYQMGENTEVLGSERICSWLSTDGNGQLQVSAEGIAAFVQELAAKYDTAGTSRTFHTVSGRDVALTGPYGWKIDQAGEAAALSQLIASTTESQIKEPLYSQSAVRRSGSDWGNTYVEIDLTGQHVYMIQEGAVVWDAPCVTGNVAKNYTTPEGIYSLTYKEKDRILRGAKQADGSYEYESHVDYWMPFNGGIGLHDANWRGSFGGTIYQTSGSHGCVNLPPAKAAALYDLVYKGIPVICYN</sequence>
<comment type="caution">
    <text evidence="9">The sequence shown here is derived from an EMBL/GenBank/DDBJ whole genome shotgun (WGS) entry which is preliminary data.</text>
</comment>
<evidence type="ECO:0000256" key="5">
    <source>
        <dbReference type="ARBA" id="ARBA00023316"/>
    </source>
</evidence>
<evidence type="ECO:0000256" key="7">
    <source>
        <dbReference type="SAM" id="SignalP"/>
    </source>
</evidence>
<protein>
    <submittedName>
        <fullName evidence="9">L,D-transpeptidase/peptidoglycan binding protein</fullName>
    </submittedName>
</protein>
<dbReference type="GO" id="GO:0005576">
    <property type="term" value="C:extracellular region"/>
    <property type="evidence" value="ECO:0007669"/>
    <property type="project" value="TreeGrafter"/>
</dbReference>
<keyword evidence="3 6" id="KW-0133">Cell shape</keyword>
<accession>A0A9D2PWY4</accession>
<dbReference type="InterPro" id="IPR005490">
    <property type="entry name" value="LD_TPept_cat_dom"/>
</dbReference>
<dbReference type="InterPro" id="IPR038063">
    <property type="entry name" value="Transpep_catalytic_dom"/>
</dbReference>
<dbReference type="PROSITE" id="PS52029">
    <property type="entry name" value="LD_TPASE"/>
    <property type="match status" value="1"/>
</dbReference>
<evidence type="ECO:0000256" key="1">
    <source>
        <dbReference type="ARBA" id="ARBA00004752"/>
    </source>
</evidence>
<dbReference type="Gene3D" id="2.40.440.10">
    <property type="entry name" value="L,D-transpeptidase catalytic domain-like"/>
    <property type="match status" value="1"/>
</dbReference>
<dbReference type="GO" id="GO:0071972">
    <property type="term" value="F:peptidoglycan L,D-transpeptidase activity"/>
    <property type="evidence" value="ECO:0007669"/>
    <property type="project" value="TreeGrafter"/>
</dbReference>
<dbReference type="PANTHER" id="PTHR30582:SF33">
    <property type="entry name" value="EXPORTED PROTEIN"/>
    <property type="match status" value="1"/>
</dbReference>
<proteinExistence type="predicted"/>
<feature type="active site" description="Nucleophile" evidence="6">
    <location>
        <position position="442"/>
    </location>
</feature>
<dbReference type="SUPFAM" id="SSF141523">
    <property type="entry name" value="L,D-transpeptidase catalytic domain-like"/>
    <property type="match status" value="1"/>
</dbReference>
<evidence type="ECO:0000313" key="10">
    <source>
        <dbReference type="Proteomes" id="UP000823863"/>
    </source>
</evidence>
<dbReference type="Gene3D" id="3.10.20.800">
    <property type="match status" value="1"/>
</dbReference>
<name>A0A9D2PWY4_9FIRM</name>
<dbReference type="SUPFAM" id="SSF143985">
    <property type="entry name" value="L,D-transpeptidase pre-catalytic domain-like"/>
    <property type="match status" value="1"/>
</dbReference>
<dbReference type="AlphaFoldDB" id="A0A9D2PWY4"/>
<keyword evidence="5 6" id="KW-0961">Cell wall biogenesis/degradation</keyword>
<keyword evidence="2" id="KW-0808">Transferase</keyword>
<keyword evidence="4 6" id="KW-0573">Peptidoglycan synthesis</keyword>
<dbReference type="CDD" id="cd16913">
    <property type="entry name" value="YkuD_like"/>
    <property type="match status" value="1"/>
</dbReference>
<reference evidence="9" key="1">
    <citation type="journal article" date="2021" name="PeerJ">
        <title>Extensive microbial diversity within the chicken gut microbiome revealed by metagenomics and culture.</title>
        <authorList>
            <person name="Gilroy R."/>
            <person name="Ravi A."/>
            <person name="Getino M."/>
            <person name="Pursley I."/>
            <person name="Horton D.L."/>
            <person name="Alikhan N.F."/>
            <person name="Baker D."/>
            <person name="Gharbi K."/>
            <person name="Hall N."/>
            <person name="Watson M."/>
            <person name="Adriaenssens E.M."/>
            <person name="Foster-Nyarko E."/>
            <person name="Jarju S."/>
            <person name="Secka A."/>
            <person name="Antonio M."/>
            <person name="Oren A."/>
            <person name="Chaudhuri R.R."/>
            <person name="La Ragione R."/>
            <person name="Hildebrand F."/>
            <person name="Pallen M.J."/>
        </authorList>
    </citation>
    <scope>NUCLEOTIDE SEQUENCE</scope>
    <source>
        <strain evidence="9">CHK198-12963</strain>
    </source>
</reference>
<feature type="chain" id="PRO_5038811336" evidence="7">
    <location>
        <begin position="28"/>
        <end position="467"/>
    </location>
</feature>
<gene>
    <name evidence="9" type="ORF">H9931_14575</name>
</gene>
<dbReference type="Pfam" id="PF03734">
    <property type="entry name" value="YkuD"/>
    <property type="match status" value="1"/>
</dbReference>